<dbReference type="OrthoDB" id="9805913at2"/>
<evidence type="ECO:0000259" key="4">
    <source>
        <dbReference type="Pfam" id="PF07804"/>
    </source>
</evidence>
<comment type="similarity">
    <text evidence="1">Belongs to the HipA Ser/Thr kinase family.</text>
</comment>
<dbReference type="Proteomes" id="UP000029435">
    <property type="component" value="Unassembled WGS sequence"/>
</dbReference>
<dbReference type="EMBL" id="JQOD01000003">
    <property type="protein sequence ID" value="KGA33313.1"/>
    <property type="molecule type" value="Genomic_DNA"/>
</dbReference>
<comment type="caution">
    <text evidence="5">The sequence shown here is derived from an EMBL/GenBank/DDBJ whole genome shotgun (WGS) entry which is preliminary data.</text>
</comment>
<dbReference type="GO" id="GO:0004674">
    <property type="term" value="F:protein serine/threonine kinase activity"/>
    <property type="evidence" value="ECO:0007669"/>
    <property type="project" value="TreeGrafter"/>
</dbReference>
<evidence type="ECO:0000313" key="5">
    <source>
        <dbReference type="EMBL" id="KGA33313.1"/>
    </source>
</evidence>
<protein>
    <submittedName>
        <fullName evidence="5">Toxin HipA</fullName>
    </submittedName>
</protein>
<dbReference type="GO" id="GO:0005829">
    <property type="term" value="C:cytosol"/>
    <property type="evidence" value="ECO:0007669"/>
    <property type="project" value="TreeGrafter"/>
</dbReference>
<dbReference type="InterPro" id="IPR012893">
    <property type="entry name" value="HipA-like_C"/>
</dbReference>
<dbReference type="InterPro" id="IPR016869">
    <property type="entry name" value="UCP028135_HipA-like"/>
</dbReference>
<evidence type="ECO:0000256" key="2">
    <source>
        <dbReference type="ARBA" id="ARBA00022679"/>
    </source>
</evidence>
<organism evidence="5 6">
    <name type="scientific">Pectobacterium brasiliense</name>
    <dbReference type="NCBI Taxonomy" id="180957"/>
    <lineage>
        <taxon>Bacteria</taxon>
        <taxon>Pseudomonadati</taxon>
        <taxon>Pseudomonadota</taxon>
        <taxon>Gammaproteobacteria</taxon>
        <taxon>Enterobacterales</taxon>
        <taxon>Pectobacteriaceae</taxon>
        <taxon>Pectobacterium</taxon>
    </lineage>
</organism>
<dbReference type="Pfam" id="PF07804">
    <property type="entry name" value="HipA_C"/>
    <property type="match status" value="1"/>
</dbReference>
<accession>A0A0M2EYS4</accession>
<dbReference type="PANTHER" id="PTHR37419:SF8">
    <property type="entry name" value="TOXIN YJJJ"/>
    <property type="match status" value="1"/>
</dbReference>
<evidence type="ECO:0000256" key="3">
    <source>
        <dbReference type="ARBA" id="ARBA00022777"/>
    </source>
</evidence>
<keyword evidence="2" id="KW-0808">Transferase</keyword>
<proteinExistence type="inferred from homology"/>
<gene>
    <name evidence="5" type="ORF">KU74_15595</name>
</gene>
<dbReference type="InterPro" id="IPR052028">
    <property type="entry name" value="HipA_Ser/Thr_kinase"/>
</dbReference>
<evidence type="ECO:0000313" key="6">
    <source>
        <dbReference type="Proteomes" id="UP000029435"/>
    </source>
</evidence>
<reference evidence="5 6" key="1">
    <citation type="submission" date="2014-08" db="EMBL/GenBank/DDBJ databases">
        <title>Genome sequences of NCPPB Pectobacterium isolates.</title>
        <authorList>
            <person name="Glover R.H."/>
            <person name="Sapp M."/>
            <person name="Elphinstone J."/>
        </authorList>
    </citation>
    <scope>NUCLEOTIDE SEQUENCE [LARGE SCALE GENOMIC DNA]</scope>
    <source>
        <strain evidence="5 6">LMG 21372</strain>
    </source>
</reference>
<evidence type="ECO:0000256" key="1">
    <source>
        <dbReference type="ARBA" id="ARBA00010164"/>
    </source>
</evidence>
<dbReference type="PANTHER" id="PTHR37419">
    <property type="entry name" value="SERINE/THREONINE-PROTEIN KINASE TOXIN HIPA"/>
    <property type="match status" value="1"/>
</dbReference>
<dbReference type="RefSeq" id="WP_039316409.1">
    <property type="nucleotide sequence ID" value="NZ_JAKNTB010000001.1"/>
</dbReference>
<dbReference type="PIRSF" id="PIRSF028135">
    <property type="entry name" value="UCP028135_HipA-like"/>
    <property type="match status" value="1"/>
</dbReference>
<keyword evidence="3" id="KW-0418">Kinase</keyword>
<feature type="domain" description="HipA-like C-terminal" evidence="4">
    <location>
        <begin position="165"/>
        <end position="399"/>
    </location>
</feature>
<name>A0A0M2EYS4_9GAMM</name>
<dbReference type="AlphaFoldDB" id="A0A0M2EYS4"/>
<sequence>MPIIQIFHNHQWHDAAELDIPAPLAGQNGLSCIGYDFDYAASWLGKNDHRSCSINLPVEMMETYRSTPWFTFLDDIIPSGASRRYWVNKLEIGHLPANEQDYALLVNGTIAPIGNLRIKESLPSAMSTQQLQKIRFSVQDVADRNSDFIEYAQQRGAAGGGATGAGGEAPKLLLRCSDNDEIWIDPFQDDLTTQDMHYLVKFPRGSRSPIDCDILRAEYYFYHELTLLGMDTINLKGMRLIEGEHYPSLWLPRFDVDYIDGRKILHGMESIYSLLKKPAGSHLNHFTVIQSIIDNIAPPTGNHTQQRRELVIEMVKRDMLNIIFGNSDNHGRNTALIKRPQGIWLAPIYDFAPMKADPEGIARTTQWGSPYEEGGRIDWFAIAEKLSAFIDPKDVIRELSTTAHQLIGLKARLIERGVPERIITMPVMAFDYIDEKLSTWQLL</sequence>